<dbReference type="InterPro" id="IPR050730">
    <property type="entry name" value="UBX_domain-protein"/>
</dbReference>
<dbReference type="CDD" id="cd01767">
    <property type="entry name" value="UBX"/>
    <property type="match status" value="1"/>
</dbReference>
<dbReference type="SMART" id="SM00594">
    <property type="entry name" value="UAS"/>
    <property type="match status" value="1"/>
</dbReference>
<dbReference type="InterPro" id="IPR001012">
    <property type="entry name" value="UBX_dom"/>
</dbReference>
<dbReference type="GO" id="GO:0036503">
    <property type="term" value="P:ERAD pathway"/>
    <property type="evidence" value="ECO:0007669"/>
    <property type="project" value="TreeGrafter"/>
</dbReference>
<dbReference type="InterPro" id="IPR006577">
    <property type="entry name" value="UAS"/>
</dbReference>
<gene>
    <name evidence="4" type="ORF">FN846DRAFT_401142</name>
</gene>
<dbReference type="Gene3D" id="3.40.30.10">
    <property type="entry name" value="Glutaredoxin"/>
    <property type="match status" value="1"/>
</dbReference>
<feature type="domain" description="UBX" evidence="3">
    <location>
        <begin position="396"/>
        <end position="466"/>
    </location>
</feature>
<evidence type="ECO:0000256" key="1">
    <source>
        <dbReference type="ARBA" id="ARBA00023054"/>
    </source>
</evidence>
<dbReference type="PROSITE" id="PS50033">
    <property type="entry name" value="UBX"/>
    <property type="match status" value="1"/>
</dbReference>
<dbReference type="InterPro" id="IPR009060">
    <property type="entry name" value="UBA-like_sf"/>
</dbReference>
<dbReference type="GO" id="GO:0043130">
    <property type="term" value="F:ubiquitin binding"/>
    <property type="evidence" value="ECO:0007669"/>
    <property type="project" value="TreeGrafter"/>
</dbReference>
<keyword evidence="5" id="KW-1185">Reference proteome</keyword>
<dbReference type="AlphaFoldDB" id="A0A5J5EHN1"/>
<comment type="caution">
    <text evidence="4">The sequence shown here is derived from an EMBL/GenBank/DDBJ whole genome shotgun (WGS) entry which is preliminary data.</text>
</comment>
<dbReference type="EMBL" id="VXIS01000324">
    <property type="protein sequence ID" value="KAA8894627.1"/>
    <property type="molecule type" value="Genomic_DNA"/>
</dbReference>
<dbReference type="Proteomes" id="UP000326924">
    <property type="component" value="Unassembled WGS sequence"/>
</dbReference>
<evidence type="ECO:0000313" key="5">
    <source>
        <dbReference type="Proteomes" id="UP000326924"/>
    </source>
</evidence>
<dbReference type="Gene3D" id="1.10.8.10">
    <property type="entry name" value="DNA helicase RuvA subunit, C-terminal domain"/>
    <property type="match status" value="1"/>
</dbReference>
<dbReference type="Pfam" id="PF14555">
    <property type="entry name" value="UBA_4"/>
    <property type="match status" value="1"/>
</dbReference>
<name>A0A5J5EHN1_9PEZI</name>
<dbReference type="InParanoid" id="A0A5J5EHN1"/>
<dbReference type="Gene3D" id="3.10.20.90">
    <property type="entry name" value="Phosphatidylinositol 3-kinase Catalytic Subunit, Chain A, domain 1"/>
    <property type="match status" value="1"/>
</dbReference>
<evidence type="ECO:0000259" key="3">
    <source>
        <dbReference type="PROSITE" id="PS50033"/>
    </source>
</evidence>
<proteinExistence type="predicted"/>
<dbReference type="CDD" id="cd14273">
    <property type="entry name" value="UBA_TAP-C_like"/>
    <property type="match status" value="1"/>
</dbReference>
<dbReference type="Pfam" id="PF00789">
    <property type="entry name" value="UBX"/>
    <property type="match status" value="1"/>
</dbReference>
<keyword evidence="1" id="KW-0175">Coiled coil</keyword>
<protein>
    <submittedName>
        <fullName evidence="4">Thioredoxin-like protein</fullName>
    </submittedName>
</protein>
<feature type="compositionally biased region" description="Basic and acidic residues" evidence="2">
    <location>
        <begin position="335"/>
        <end position="344"/>
    </location>
</feature>
<evidence type="ECO:0000313" key="4">
    <source>
        <dbReference type="EMBL" id="KAA8894627.1"/>
    </source>
</evidence>
<dbReference type="SUPFAM" id="SSF54236">
    <property type="entry name" value="Ubiquitin-like"/>
    <property type="match status" value="1"/>
</dbReference>
<dbReference type="GO" id="GO:0005783">
    <property type="term" value="C:endoplasmic reticulum"/>
    <property type="evidence" value="ECO:0007669"/>
    <property type="project" value="TreeGrafter"/>
</dbReference>
<dbReference type="PANTHER" id="PTHR23322">
    <property type="entry name" value="FAS-ASSOCIATED PROTEIN"/>
    <property type="match status" value="1"/>
</dbReference>
<sequence length="500" mass="55003">MSSPSSASSSGSSDLSLSHLTEAQRQSLRQFTDITAQPISQALPLLERSQWNAELAISRFFDGETAESLAEALQAEEYARVPVTSAAGHPTSPVSRRATSGLTPAPRIVPQRDVTARRSPLLISILLFPFSLVWRIAHGAAQLLYLLFPFLPRFRSLQRGPAASTTAKRSINPRDTAARFARSFEEEYGPSTGLTFFEGGYAQALDLAKKDLRFLLVVMQSDEHDETASFNRHTLTSQEVTTFLKTHNLILWGGSVQESEAFQVATALNCTKFPFAALITHAPNAPEGTSSQGMSVVARIVGTVTPAQFTAKLQTAINTHTPALDRIRATRAAQEADRAIRDQSQRAYDASLQRDRARKEAEEAARRAAALVAETAAKREQWRRWRASTIPAEPPADGAVARLSIRTIAGDRVVRRFARETPMEVVYAFVDSLGIDADDVGGEKPQAYQHQYGFRLVSVMPREEFLPDATTVGEVLWPSGNLIVESLDDHEEEEGEEEEQ</sequence>
<feature type="compositionally biased region" description="Polar residues" evidence="2">
    <location>
        <begin position="92"/>
        <end position="102"/>
    </location>
</feature>
<reference evidence="4 5" key="1">
    <citation type="submission" date="2019-09" db="EMBL/GenBank/DDBJ databases">
        <title>Draft genome of the ectomycorrhizal ascomycete Sphaerosporella brunnea.</title>
        <authorList>
            <consortium name="DOE Joint Genome Institute"/>
            <person name="Benucci G.M."/>
            <person name="Marozzi G."/>
            <person name="Antonielli L."/>
            <person name="Sanchez S."/>
            <person name="Marco P."/>
            <person name="Wang X."/>
            <person name="Falini L.B."/>
            <person name="Barry K."/>
            <person name="Haridas S."/>
            <person name="Lipzen A."/>
            <person name="Labutti K."/>
            <person name="Grigoriev I.V."/>
            <person name="Murat C."/>
            <person name="Martin F."/>
            <person name="Albertini E."/>
            <person name="Donnini D."/>
            <person name="Bonito G."/>
        </authorList>
    </citation>
    <scope>NUCLEOTIDE SEQUENCE [LARGE SCALE GENOMIC DNA]</scope>
    <source>
        <strain evidence="4 5">Sb_GMNB300</strain>
    </source>
</reference>
<dbReference type="SUPFAM" id="SSF46934">
    <property type="entry name" value="UBA-like"/>
    <property type="match status" value="1"/>
</dbReference>
<evidence type="ECO:0000256" key="2">
    <source>
        <dbReference type="SAM" id="MobiDB-lite"/>
    </source>
</evidence>
<organism evidence="4 5">
    <name type="scientific">Sphaerosporella brunnea</name>
    <dbReference type="NCBI Taxonomy" id="1250544"/>
    <lineage>
        <taxon>Eukaryota</taxon>
        <taxon>Fungi</taxon>
        <taxon>Dikarya</taxon>
        <taxon>Ascomycota</taxon>
        <taxon>Pezizomycotina</taxon>
        <taxon>Pezizomycetes</taxon>
        <taxon>Pezizales</taxon>
        <taxon>Pyronemataceae</taxon>
        <taxon>Sphaerosporella</taxon>
    </lineage>
</organism>
<dbReference type="FunCoup" id="A0A5J5EHN1">
    <property type="interactions" value="24"/>
</dbReference>
<accession>A0A5J5EHN1</accession>
<dbReference type="PANTHER" id="PTHR23322:SF1">
    <property type="entry name" value="FAS-ASSOCIATED FACTOR 2"/>
    <property type="match status" value="1"/>
</dbReference>
<dbReference type="SUPFAM" id="SSF52833">
    <property type="entry name" value="Thioredoxin-like"/>
    <property type="match status" value="1"/>
</dbReference>
<dbReference type="InterPro" id="IPR036249">
    <property type="entry name" value="Thioredoxin-like_sf"/>
</dbReference>
<feature type="region of interest" description="Disordered" evidence="2">
    <location>
        <begin position="335"/>
        <end position="354"/>
    </location>
</feature>
<dbReference type="InterPro" id="IPR029071">
    <property type="entry name" value="Ubiquitin-like_domsf"/>
</dbReference>
<feature type="region of interest" description="Disordered" evidence="2">
    <location>
        <begin position="84"/>
        <end position="106"/>
    </location>
</feature>
<dbReference type="SMART" id="SM00166">
    <property type="entry name" value="UBX"/>
    <property type="match status" value="1"/>
</dbReference>
<dbReference type="OrthoDB" id="1026733at2759"/>